<proteinExistence type="predicted"/>
<feature type="domain" description="BTB" evidence="2">
    <location>
        <begin position="27"/>
        <end position="93"/>
    </location>
</feature>
<sequence length="235" mass="25475">MVVVLWQNWGEHVGRQLPHFLAFSTLTDVTISVGAASLKAHRIILAFFSPFFRRMLEEVSEERPMVVVFPGVNFDALQLIVSYMYHGQVNVPADILPAVIDLAKMLKVKGLIELPAHLDSVIGASNLGMEQNTLTNTHTEDVCLEAGEGVVELEVSAGDPLTPHLAPTSTTTTTSTTITTTAQPDVHRIEEEEEEDEVLQCYSSAVIYLAGVLCAGEAGEDRSRDTVLGGDLGET</sequence>
<dbReference type="Gene3D" id="3.30.710.10">
    <property type="entry name" value="Potassium Channel Kv1.1, Chain A"/>
    <property type="match status" value="1"/>
</dbReference>
<dbReference type="Pfam" id="PF00651">
    <property type="entry name" value="BTB"/>
    <property type="match status" value="1"/>
</dbReference>
<dbReference type="PROSITE" id="PS50097">
    <property type="entry name" value="BTB"/>
    <property type="match status" value="1"/>
</dbReference>
<keyword evidence="1" id="KW-0539">Nucleus</keyword>
<evidence type="ECO:0000313" key="3">
    <source>
        <dbReference type="EMBL" id="KAK8379191.1"/>
    </source>
</evidence>
<dbReference type="PANTHER" id="PTHR23110">
    <property type="entry name" value="BTB DOMAIN TRANSCRIPTION FACTOR"/>
    <property type="match status" value="1"/>
</dbReference>
<reference evidence="3 4" key="1">
    <citation type="submission" date="2023-03" db="EMBL/GenBank/DDBJ databases">
        <title>High-quality genome of Scylla paramamosain provides insights in environmental adaptation.</title>
        <authorList>
            <person name="Zhang L."/>
        </authorList>
    </citation>
    <scope>NUCLEOTIDE SEQUENCE [LARGE SCALE GENOMIC DNA]</scope>
    <source>
        <strain evidence="3">LZ_2023a</strain>
        <tissue evidence="3">Muscle</tissue>
    </source>
</reference>
<evidence type="ECO:0000259" key="2">
    <source>
        <dbReference type="PROSITE" id="PS50097"/>
    </source>
</evidence>
<dbReference type="PANTHER" id="PTHR23110:SF110">
    <property type="entry name" value="AGAP003189-PA"/>
    <property type="match status" value="1"/>
</dbReference>
<accession>A0AAW0SWS1</accession>
<comment type="caution">
    <text evidence="3">The sequence shown here is derived from an EMBL/GenBank/DDBJ whole genome shotgun (WGS) entry which is preliminary data.</text>
</comment>
<keyword evidence="4" id="KW-1185">Reference proteome</keyword>
<dbReference type="InterPro" id="IPR011333">
    <property type="entry name" value="SKP1/BTB/POZ_sf"/>
</dbReference>
<dbReference type="GO" id="GO:0006357">
    <property type="term" value="P:regulation of transcription by RNA polymerase II"/>
    <property type="evidence" value="ECO:0007669"/>
    <property type="project" value="TreeGrafter"/>
</dbReference>
<organism evidence="3 4">
    <name type="scientific">Scylla paramamosain</name>
    <name type="common">Mud crab</name>
    <dbReference type="NCBI Taxonomy" id="85552"/>
    <lineage>
        <taxon>Eukaryota</taxon>
        <taxon>Metazoa</taxon>
        <taxon>Ecdysozoa</taxon>
        <taxon>Arthropoda</taxon>
        <taxon>Crustacea</taxon>
        <taxon>Multicrustacea</taxon>
        <taxon>Malacostraca</taxon>
        <taxon>Eumalacostraca</taxon>
        <taxon>Eucarida</taxon>
        <taxon>Decapoda</taxon>
        <taxon>Pleocyemata</taxon>
        <taxon>Brachyura</taxon>
        <taxon>Eubrachyura</taxon>
        <taxon>Portunoidea</taxon>
        <taxon>Portunidae</taxon>
        <taxon>Portuninae</taxon>
        <taxon>Scylla</taxon>
    </lineage>
</organism>
<name>A0AAW0SWS1_SCYPA</name>
<dbReference type="InterPro" id="IPR051095">
    <property type="entry name" value="Dros_DevTransReg"/>
</dbReference>
<dbReference type="AlphaFoldDB" id="A0AAW0SWS1"/>
<dbReference type="GO" id="GO:0005634">
    <property type="term" value="C:nucleus"/>
    <property type="evidence" value="ECO:0007669"/>
    <property type="project" value="TreeGrafter"/>
</dbReference>
<evidence type="ECO:0000256" key="1">
    <source>
        <dbReference type="ARBA" id="ARBA00023242"/>
    </source>
</evidence>
<protein>
    <recommendedName>
        <fullName evidence="2">BTB domain-containing protein</fullName>
    </recommendedName>
</protein>
<dbReference type="Proteomes" id="UP001487740">
    <property type="component" value="Unassembled WGS sequence"/>
</dbReference>
<dbReference type="SMART" id="SM00225">
    <property type="entry name" value="BTB"/>
    <property type="match status" value="1"/>
</dbReference>
<dbReference type="CDD" id="cd18315">
    <property type="entry name" value="BTB_POZ_BAB-like"/>
    <property type="match status" value="1"/>
</dbReference>
<dbReference type="EMBL" id="JARAKH010000043">
    <property type="protein sequence ID" value="KAK8379191.1"/>
    <property type="molecule type" value="Genomic_DNA"/>
</dbReference>
<dbReference type="SUPFAM" id="SSF54695">
    <property type="entry name" value="POZ domain"/>
    <property type="match status" value="1"/>
</dbReference>
<dbReference type="InterPro" id="IPR000210">
    <property type="entry name" value="BTB/POZ_dom"/>
</dbReference>
<evidence type="ECO:0000313" key="4">
    <source>
        <dbReference type="Proteomes" id="UP001487740"/>
    </source>
</evidence>
<gene>
    <name evidence="3" type="ORF">O3P69_019203</name>
</gene>